<reference evidence="5 6" key="1">
    <citation type="submission" date="2018-05" db="EMBL/GenBank/DDBJ databases">
        <title>Genome sequencing and assembly of the regulated plant pathogen Lachnellula willkommii and related sister species for the development of diagnostic species identification markers.</title>
        <authorList>
            <person name="Giroux E."/>
            <person name="Bilodeau G."/>
        </authorList>
    </citation>
    <scope>NUCLEOTIDE SEQUENCE [LARGE SCALE GENOMIC DNA]</scope>
    <source>
        <strain evidence="5 6">CBS 268.59</strain>
    </source>
</reference>
<dbReference type="GO" id="GO:0006351">
    <property type="term" value="P:DNA-templated transcription"/>
    <property type="evidence" value="ECO:0007669"/>
    <property type="project" value="InterPro"/>
</dbReference>
<accession>A0A8T9CH22</accession>
<evidence type="ECO:0000313" key="5">
    <source>
        <dbReference type="EMBL" id="TVY84761.1"/>
    </source>
</evidence>
<dbReference type="GO" id="GO:0008270">
    <property type="term" value="F:zinc ion binding"/>
    <property type="evidence" value="ECO:0007669"/>
    <property type="project" value="InterPro"/>
</dbReference>
<feature type="region of interest" description="Disordered" evidence="3">
    <location>
        <begin position="666"/>
        <end position="690"/>
    </location>
</feature>
<dbReference type="Gene3D" id="4.10.240.10">
    <property type="entry name" value="Zn(2)-C6 fungal-type DNA-binding domain"/>
    <property type="match status" value="1"/>
</dbReference>
<feature type="domain" description="Xylanolytic transcriptional activator regulatory" evidence="4">
    <location>
        <begin position="358"/>
        <end position="432"/>
    </location>
</feature>
<evidence type="ECO:0000256" key="3">
    <source>
        <dbReference type="SAM" id="MobiDB-lite"/>
    </source>
</evidence>
<name>A0A8T9CH22_9HELO</name>
<dbReference type="OrthoDB" id="4934715at2759"/>
<comment type="caution">
    <text evidence="5">The sequence shown here is derived from an EMBL/GenBank/DDBJ whole genome shotgun (WGS) entry which is preliminary data.</text>
</comment>
<dbReference type="InterPro" id="IPR036864">
    <property type="entry name" value="Zn2-C6_fun-type_DNA-bd_sf"/>
</dbReference>
<dbReference type="Proteomes" id="UP000469558">
    <property type="component" value="Unassembled WGS sequence"/>
</dbReference>
<dbReference type="GO" id="GO:0000981">
    <property type="term" value="F:DNA-binding transcription factor activity, RNA polymerase II-specific"/>
    <property type="evidence" value="ECO:0007669"/>
    <property type="project" value="InterPro"/>
</dbReference>
<dbReference type="EMBL" id="QGMK01000057">
    <property type="protein sequence ID" value="TVY84761.1"/>
    <property type="molecule type" value="Genomic_DNA"/>
</dbReference>
<dbReference type="PANTHER" id="PTHR31001">
    <property type="entry name" value="UNCHARACTERIZED TRANSCRIPTIONAL REGULATORY PROTEIN"/>
    <property type="match status" value="1"/>
</dbReference>
<protein>
    <submittedName>
        <fullName evidence="5">Fusarisetin A cluster transcription factor fsa6</fullName>
    </submittedName>
</protein>
<dbReference type="GO" id="GO:0005634">
    <property type="term" value="C:nucleus"/>
    <property type="evidence" value="ECO:0007669"/>
    <property type="project" value="UniProtKB-SubCell"/>
</dbReference>
<comment type="subcellular location">
    <subcellularLocation>
        <location evidence="1">Nucleus</location>
    </subcellularLocation>
</comment>
<organism evidence="5 6">
    <name type="scientific">Lachnellula suecica</name>
    <dbReference type="NCBI Taxonomy" id="602035"/>
    <lineage>
        <taxon>Eukaryota</taxon>
        <taxon>Fungi</taxon>
        <taxon>Dikarya</taxon>
        <taxon>Ascomycota</taxon>
        <taxon>Pezizomycotina</taxon>
        <taxon>Leotiomycetes</taxon>
        <taxon>Helotiales</taxon>
        <taxon>Lachnaceae</taxon>
        <taxon>Lachnellula</taxon>
    </lineage>
</organism>
<keyword evidence="2" id="KW-0539">Nucleus</keyword>
<evidence type="ECO:0000256" key="2">
    <source>
        <dbReference type="ARBA" id="ARBA00023242"/>
    </source>
</evidence>
<dbReference type="Pfam" id="PF04082">
    <property type="entry name" value="Fungal_trans"/>
    <property type="match status" value="1"/>
</dbReference>
<dbReference type="CDD" id="cd12148">
    <property type="entry name" value="fungal_TF_MHR"/>
    <property type="match status" value="1"/>
</dbReference>
<evidence type="ECO:0000259" key="4">
    <source>
        <dbReference type="SMART" id="SM00906"/>
    </source>
</evidence>
<feature type="region of interest" description="Disordered" evidence="3">
    <location>
        <begin position="71"/>
        <end position="106"/>
    </location>
</feature>
<proteinExistence type="predicted"/>
<dbReference type="GO" id="GO:0003677">
    <property type="term" value="F:DNA binding"/>
    <property type="evidence" value="ECO:0007669"/>
    <property type="project" value="InterPro"/>
</dbReference>
<dbReference type="InterPro" id="IPR050613">
    <property type="entry name" value="Sec_Metabolite_Reg"/>
</dbReference>
<keyword evidence="6" id="KW-1185">Reference proteome</keyword>
<sequence length="753" mass="84808">MPGLSEYQSVFRIEKNEPKSKAVEPRISKRNRQTVSCLACRTRKLVPLDIAKSIAHCPHRLKCDRQIPCSSCSKRGPSDAASCNYSSDKRSDRGKRYKSGDSKNAEAHVRLQQLEAMVTCLIHSTNASPENNSNNAYPSFEAGQALENLSLDGSLKTTEASSDSRGHLNVNDSSTKYVGATHWTSILDNIRGIQVALGPDSDEEDAKSPSSSLGYPDVLVDTNRSLTVTDVCNTLGPKTRVDKLISTYFNHKHNQNPIIHRKKFMREYESFWLDPSSVSFLWISMLFSALHIGTQVAEACADGEVDSLNRSLGEEFLKMAGQSLVAGRYDKARPYSIESLLLYTLCKHFQKGDQDTNTCLMMSVCARLSIQMGYHQDPRHLARCSPFEAEMRRRTFFTVEALDFLVSFQAGLPTSIPEEICDTEHPSNLFDTDFDEDCEKLPPSRPPTDPTPMLYYCYKSRLVRVSRHVLRYALAINRPSHEQTMILDAELQVIHTDVPPSLRPSPLASCFGDQPYTVLHRSNLELMYLKIICILHRHYINHERSNPAFDYSRKTCIGAALQMLKYQSEIHFACQPDGSLYNERWMPSHLLLYDYPLAVMVICLNLYELHQGVVTKSHEEQLAEIEQYDAVRQSYEIWSSRRAISRDARRASDVLAVLLSKLPRPSTVSTQLDTPPNTLRTSPGVTDRGNMNGVMATSPWGPNPDYTIPGHNSSIDNYTPLDFTLEDPLNNIFTGSNDIDWNDTCDLPPSNEA</sequence>
<dbReference type="InterPro" id="IPR007219">
    <property type="entry name" value="XnlR_reg_dom"/>
</dbReference>
<evidence type="ECO:0000256" key="1">
    <source>
        <dbReference type="ARBA" id="ARBA00004123"/>
    </source>
</evidence>
<dbReference type="AlphaFoldDB" id="A0A8T9CH22"/>
<gene>
    <name evidence="5" type="primary">fsa6_4</name>
    <name evidence="5" type="ORF">LSUE1_G000578</name>
</gene>
<dbReference type="PANTHER" id="PTHR31001:SF49">
    <property type="entry name" value="ZN(II)2CYS6 TRANSCRIPTION FACTOR (EUROFUNG)"/>
    <property type="match status" value="1"/>
</dbReference>
<evidence type="ECO:0000313" key="6">
    <source>
        <dbReference type="Proteomes" id="UP000469558"/>
    </source>
</evidence>
<feature type="compositionally biased region" description="Polar residues" evidence="3">
    <location>
        <begin position="666"/>
        <end position="684"/>
    </location>
</feature>
<dbReference type="SMART" id="SM00906">
    <property type="entry name" value="Fungal_trans"/>
    <property type="match status" value="1"/>
</dbReference>